<keyword evidence="2" id="KW-0285">Flavoprotein</keyword>
<evidence type="ECO:0000256" key="2">
    <source>
        <dbReference type="ARBA" id="ARBA00022630"/>
    </source>
</evidence>
<feature type="domain" description="FAD-binding" evidence="4">
    <location>
        <begin position="6"/>
        <end position="360"/>
    </location>
</feature>
<dbReference type="PRINTS" id="PR00420">
    <property type="entry name" value="RNGMNOXGNASE"/>
</dbReference>
<dbReference type="Gene3D" id="3.40.30.120">
    <property type="match status" value="1"/>
</dbReference>
<dbReference type="InterPro" id="IPR002938">
    <property type="entry name" value="FAD-bd"/>
</dbReference>
<dbReference type="Pfam" id="PF01494">
    <property type="entry name" value="FAD_binding_3"/>
    <property type="match status" value="1"/>
</dbReference>
<dbReference type="Gene3D" id="3.50.50.60">
    <property type="entry name" value="FAD/NAD(P)-binding domain"/>
    <property type="match status" value="1"/>
</dbReference>
<dbReference type="GO" id="GO:0071949">
    <property type="term" value="F:FAD binding"/>
    <property type="evidence" value="ECO:0007669"/>
    <property type="project" value="InterPro"/>
</dbReference>
<organism evidence="5 6">
    <name type="scientific">Nocardia gamkensis</name>
    <dbReference type="NCBI Taxonomy" id="352869"/>
    <lineage>
        <taxon>Bacteria</taxon>
        <taxon>Bacillati</taxon>
        <taxon>Actinomycetota</taxon>
        <taxon>Actinomycetes</taxon>
        <taxon>Mycobacteriales</taxon>
        <taxon>Nocardiaceae</taxon>
        <taxon>Nocardia</taxon>
    </lineage>
</organism>
<dbReference type="InterPro" id="IPR050641">
    <property type="entry name" value="RIFMO-like"/>
</dbReference>
<dbReference type="AlphaFoldDB" id="A0A7X6R2F9"/>
<dbReference type="PANTHER" id="PTHR43004">
    <property type="entry name" value="TRK SYSTEM POTASSIUM UPTAKE PROTEIN"/>
    <property type="match status" value="1"/>
</dbReference>
<evidence type="ECO:0000259" key="4">
    <source>
        <dbReference type="Pfam" id="PF01494"/>
    </source>
</evidence>
<comment type="cofactor">
    <cofactor evidence="1">
        <name>FAD</name>
        <dbReference type="ChEBI" id="CHEBI:57692"/>
    </cofactor>
</comment>
<dbReference type="GO" id="GO:0016709">
    <property type="term" value="F:oxidoreductase activity, acting on paired donors, with incorporation or reduction of molecular oxygen, NAD(P)H as one donor, and incorporation of one atom of oxygen"/>
    <property type="evidence" value="ECO:0007669"/>
    <property type="project" value="UniProtKB-ARBA"/>
</dbReference>
<comment type="caution">
    <text evidence="5">The sequence shown here is derived from an EMBL/GenBank/DDBJ whole genome shotgun (WGS) entry which is preliminary data.</text>
</comment>
<dbReference type="Pfam" id="PF21274">
    <property type="entry name" value="Rng_hyd_C"/>
    <property type="match status" value="1"/>
</dbReference>
<keyword evidence="3" id="KW-0274">FAD</keyword>
<evidence type="ECO:0000256" key="1">
    <source>
        <dbReference type="ARBA" id="ARBA00001974"/>
    </source>
</evidence>
<gene>
    <name evidence="5" type="ORF">HGB38_08300</name>
</gene>
<dbReference type="SUPFAM" id="SSF51905">
    <property type="entry name" value="FAD/NAD(P)-binding domain"/>
    <property type="match status" value="1"/>
</dbReference>
<reference evidence="5 6" key="1">
    <citation type="submission" date="2020-04" db="EMBL/GenBank/DDBJ databases">
        <title>MicrobeNet Type strains.</title>
        <authorList>
            <person name="Nicholson A.C."/>
        </authorList>
    </citation>
    <scope>NUCLEOTIDE SEQUENCE [LARGE SCALE GENOMIC DNA]</scope>
    <source>
        <strain evidence="5 6">DSM 44956</strain>
    </source>
</reference>
<dbReference type="Gene3D" id="3.30.70.2450">
    <property type="match status" value="1"/>
</dbReference>
<evidence type="ECO:0000313" key="6">
    <source>
        <dbReference type="Proteomes" id="UP000540698"/>
    </source>
</evidence>
<protein>
    <submittedName>
        <fullName evidence="5">FAD-dependent oxidoreductase</fullName>
    </submittedName>
</protein>
<accession>A0A7X6R2F9</accession>
<dbReference type="InterPro" id="IPR036188">
    <property type="entry name" value="FAD/NAD-bd_sf"/>
</dbReference>
<dbReference type="Proteomes" id="UP000540698">
    <property type="component" value="Unassembled WGS sequence"/>
</dbReference>
<evidence type="ECO:0000256" key="3">
    <source>
        <dbReference type="ARBA" id="ARBA00022827"/>
    </source>
</evidence>
<sequence>MNETREVVVVGAGPVGLMLAWELQLGGVDVLVVERLAEPDRTIKAGAINVPTAQAMYRRGLLPELRAEQEAALARFAQFRRDGGMPLVADGRRPAAGHFAGLMLDVDAIDFDDPRFAELGPAAEVFLVAQQSIEAILARRAAELGVEIRRGAQVVGFSDDGEGVTVDCGDHTLRTGWLVGCDGGRSIVRKLAGFEFPGVGPEITGHQAIVDMTGAEDLRMGWNTTPSGIYTYGPMPGRVLTVELDGPPADRETPVTAAELQQSIRTVSGVPVVVTAVHSATRFTDNTRQVPDYRKGRVLLAGDAAHVHSPFGGQGLNLGIGDAVNLGWKLSGVVRGWAPEGLLDTYTAERHPLGAWVLEWTRAQVALMRTDARSRALRAVIAELLASRDGATGVFEKISGVQHRYDLGGGHPLIGAATPDIELADGTRLGAHFTGAEAVLLDLTDSADLRSRVAGWSGRVRVVTAKPTQPQKLSALLVRPDGCVAWAADGSDLDGLEESLGRWFGARSAQ</sequence>
<dbReference type="RefSeq" id="WP_062970143.1">
    <property type="nucleotide sequence ID" value="NZ_JAAXOS010000003.1"/>
</dbReference>
<name>A0A7X6R2F9_9NOCA</name>
<proteinExistence type="predicted"/>
<keyword evidence="6" id="KW-1185">Reference proteome</keyword>
<dbReference type="PANTHER" id="PTHR43004:SF19">
    <property type="entry name" value="BINDING MONOOXYGENASE, PUTATIVE (JCVI)-RELATED"/>
    <property type="match status" value="1"/>
</dbReference>
<evidence type="ECO:0000313" key="5">
    <source>
        <dbReference type="EMBL" id="NKY26216.1"/>
    </source>
</evidence>
<dbReference type="EMBL" id="JAAXOS010000003">
    <property type="protein sequence ID" value="NKY26216.1"/>
    <property type="molecule type" value="Genomic_DNA"/>
</dbReference>